<feature type="domain" description="ABC transmembrane type-1" evidence="8">
    <location>
        <begin position="25"/>
        <end position="210"/>
    </location>
</feature>
<gene>
    <name evidence="9" type="ORF">AUCHE_12_00020</name>
</gene>
<evidence type="ECO:0000256" key="7">
    <source>
        <dbReference type="SAM" id="MobiDB-lite"/>
    </source>
</evidence>
<feature type="compositionally biased region" description="Basic and acidic residues" evidence="7">
    <location>
        <begin position="227"/>
        <end position="241"/>
    </location>
</feature>
<evidence type="ECO:0000313" key="9">
    <source>
        <dbReference type="EMBL" id="GAB78557.1"/>
    </source>
</evidence>
<feature type="transmembrane region" description="Helical" evidence="6">
    <location>
        <begin position="90"/>
        <end position="110"/>
    </location>
</feature>
<reference evidence="9 10" key="1">
    <citation type="submission" date="2012-08" db="EMBL/GenBank/DDBJ databases">
        <title>Whole genome shotgun sequence of Austwickia chelonae NBRC 105200.</title>
        <authorList>
            <person name="Yoshida I."/>
            <person name="Hosoyama A."/>
            <person name="Tsuchikane K."/>
            <person name="Katsumata H."/>
            <person name="Ando Y."/>
            <person name="Ohji S."/>
            <person name="Hamada M."/>
            <person name="Tamura T."/>
            <person name="Yamazoe A."/>
            <person name="Yamazaki S."/>
            <person name="Fujita N."/>
        </authorList>
    </citation>
    <scope>NUCLEOTIDE SEQUENCE [LARGE SCALE GENOMIC DNA]</scope>
    <source>
        <strain evidence="9 10">NBRC 105200</strain>
    </source>
</reference>
<dbReference type="STRING" id="100225.SAMN05421595_2835"/>
<evidence type="ECO:0000313" key="10">
    <source>
        <dbReference type="Proteomes" id="UP000008495"/>
    </source>
</evidence>
<dbReference type="EMBL" id="BAGZ01000012">
    <property type="protein sequence ID" value="GAB78557.1"/>
    <property type="molecule type" value="Genomic_DNA"/>
</dbReference>
<protein>
    <submittedName>
        <fullName evidence="9">Putative ABC transporter permease protein</fullName>
    </submittedName>
</protein>
<feature type="transmembrane region" description="Helical" evidence="6">
    <location>
        <begin position="29"/>
        <end position="50"/>
    </location>
</feature>
<evidence type="ECO:0000259" key="8">
    <source>
        <dbReference type="PROSITE" id="PS50928"/>
    </source>
</evidence>
<comment type="similarity">
    <text evidence="6">Belongs to the binding-protein-dependent transport system permease family.</text>
</comment>
<keyword evidence="3 6" id="KW-0812">Transmembrane</keyword>
<feature type="transmembrane region" description="Helical" evidence="6">
    <location>
        <begin position="158"/>
        <end position="180"/>
    </location>
</feature>
<dbReference type="InterPro" id="IPR000515">
    <property type="entry name" value="MetI-like"/>
</dbReference>
<dbReference type="GO" id="GO:0005886">
    <property type="term" value="C:plasma membrane"/>
    <property type="evidence" value="ECO:0007669"/>
    <property type="project" value="UniProtKB-SubCell"/>
</dbReference>
<evidence type="ECO:0000256" key="3">
    <source>
        <dbReference type="ARBA" id="ARBA00022692"/>
    </source>
</evidence>
<organism evidence="9 10">
    <name type="scientific">Austwickia chelonae NBRC 105200</name>
    <dbReference type="NCBI Taxonomy" id="1184607"/>
    <lineage>
        <taxon>Bacteria</taxon>
        <taxon>Bacillati</taxon>
        <taxon>Actinomycetota</taxon>
        <taxon>Actinomycetes</taxon>
        <taxon>Micrococcales</taxon>
        <taxon>Dermatophilaceae</taxon>
        <taxon>Austwickia</taxon>
    </lineage>
</organism>
<keyword evidence="4 6" id="KW-1133">Transmembrane helix</keyword>
<keyword evidence="2 6" id="KW-0813">Transport</keyword>
<dbReference type="SUPFAM" id="SSF161098">
    <property type="entry name" value="MetI-like"/>
    <property type="match status" value="1"/>
</dbReference>
<dbReference type="Pfam" id="PF00528">
    <property type="entry name" value="BPD_transp_1"/>
    <property type="match status" value="1"/>
</dbReference>
<dbReference type="InterPro" id="IPR035906">
    <property type="entry name" value="MetI-like_sf"/>
</dbReference>
<dbReference type="OrthoDB" id="5244012at2"/>
<dbReference type="Gene3D" id="1.10.3720.10">
    <property type="entry name" value="MetI-like"/>
    <property type="match status" value="1"/>
</dbReference>
<dbReference type="Proteomes" id="UP000008495">
    <property type="component" value="Unassembled WGS sequence"/>
</dbReference>
<accession>K6W9R0</accession>
<proteinExistence type="inferred from homology"/>
<dbReference type="eggNOG" id="COG1174">
    <property type="taxonomic scope" value="Bacteria"/>
</dbReference>
<evidence type="ECO:0000256" key="5">
    <source>
        <dbReference type="ARBA" id="ARBA00023136"/>
    </source>
</evidence>
<evidence type="ECO:0000256" key="1">
    <source>
        <dbReference type="ARBA" id="ARBA00004141"/>
    </source>
</evidence>
<feature type="transmembrane region" description="Helical" evidence="6">
    <location>
        <begin position="192"/>
        <end position="218"/>
    </location>
</feature>
<name>K6W9R0_9MICO</name>
<evidence type="ECO:0000256" key="4">
    <source>
        <dbReference type="ARBA" id="ARBA00022989"/>
    </source>
</evidence>
<feature type="transmembrane region" description="Helical" evidence="6">
    <location>
        <begin position="65"/>
        <end position="83"/>
    </location>
</feature>
<evidence type="ECO:0000256" key="6">
    <source>
        <dbReference type="RuleBase" id="RU363032"/>
    </source>
</evidence>
<feature type="compositionally biased region" description="Low complexity" evidence="7">
    <location>
        <begin position="248"/>
        <end position="260"/>
    </location>
</feature>
<dbReference type="PROSITE" id="PS50928">
    <property type="entry name" value="ABC_TM1"/>
    <property type="match status" value="1"/>
</dbReference>
<dbReference type="GO" id="GO:0031460">
    <property type="term" value="P:glycine betaine transport"/>
    <property type="evidence" value="ECO:0007669"/>
    <property type="project" value="TreeGrafter"/>
</dbReference>
<feature type="region of interest" description="Disordered" evidence="7">
    <location>
        <begin position="227"/>
        <end position="260"/>
    </location>
</feature>
<comment type="caution">
    <text evidence="9">The sequence shown here is derived from an EMBL/GenBank/DDBJ whole genome shotgun (WGS) entry which is preliminary data.</text>
</comment>
<dbReference type="RefSeq" id="WP_006503312.1">
    <property type="nucleotide sequence ID" value="NZ_BAGZ01000012.1"/>
</dbReference>
<dbReference type="InterPro" id="IPR051204">
    <property type="entry name" value="ABC_transp_perm/SBD"/>
</dbReference>
<keyword evidence="10" id="KW-1185">Reference proteome</keyword>
<evidence type="ECO:0000256" key="2">
    <source>
        <dbReference type="ARBA" id="ARBA00022448"/>
    </source>
</evidence>
<dbReference type="PANTHER" id="PTHR30177">
    <property type="entry name" value="GLYCINE BETAINE/L-PROLINE TRANSPORT SYSTEM PERMEASE PROTEIN PROW"/>
    <property type="match status" value="1"/>
</dbReference>
<dbReference type="CDD" id="cd06261">
    <property type="entry name" value="TM_PBP2"/>
    <property type="match status" value="1"/>
</dbReference>
<feature type="transmembrane region" description="Helical" evidence="6">
    <location>
        <begin position="130"/>
        <end position="151"/>
    </location>
</feature>
<dbReference type="PANTHER" id="PTHR30177:SF33">
    <property type="entry name" value="POSSIBLE OSMOPROTECTANT (GLYCINE BETAINE_CARNITINE_CHOLINE_L-PROLINE) TRANSPORT INTEGRAL MEMBRANE PROTEIN ABC TRANSPORTER PROZ"/>
    <property type="match status" value="1"/>
</dbReference>
<dbReference type="GO" id="GO:0055085">
    <property type="term" value="P:transmembrane transport"/>
    <property type="evidence" value="ECO:0007669"/>
    <property type="project" value="InterPro"/>
</dbReference>
<sequence>MNTQIWAWLTDPARWSGPEGITRRLLEHLGYSVISVLVAALVAVPLGLWIGHTGRARWLVSSTNAVRAIPSLGLLFAAALFLGPYLRGSWAFLLPSLIVLVLLAAPPLLAGTYSGVEAVDPAARDAARGMGMTGLQVLLRVELPCALPLILSGVRSATLQVIGTATIAAYVSLGGLGAFLSEGLAVGDYPMVAGGAFLVALLALTVDVLLALTTRVVVSPGLRPHRVRAEAPDHRPEDDGRPTGPRSTAVTTGTAGTTGS</sequence>
<dbReference type="AlphaFoldDB" id="K6W9R0"/>
<keyword evidence="5 6" id="KW-0472">Membrane</keyword>
<comment type="subcellular location">
    <subcellularLocation>
        <location evidence="6">Cell membrane</location>
        <topology evidence="6">Multi-pass membrane protein</topology>
    </subcellularLocation>
    <subcellularLocation>
        <location evidence="1">Membrane</location>
        <topology evidence="1">Multi-pass membrane protein</topology>
    </subcellularLocation>
</comment>